<evidence type="ECO:0000256" key="3">
    <source>
        <dbReference type="ARBA" id="ARBA00022912"/>
    </source>
</evidence>
<keyword evidence="5" id="KW-1133">Transmembrane helix</keyword>
<dbReference type="PANTHER" id="PTHR19134:SF553">
    <property type="entry name" value="TYROSINE-PROTEIN PHOSPHATASE 10D-RELATED"/>
    <property type="match status" value="1"/>
</dbReference>
<dbReference type="STRING" id="307972.A0A2G8KCJ9"/>
<dbReference type="PANTHER" id="PTHR19134">
    <property type="entry name" value="RECEPTOR-TYPE TYROSINE-PROTEIN PHOSPHATASE"/>
    <property type="match status" value="1"/>
</dbReference>
<accession>A0A2G8KCJ9</accession>
<dbReference type="InterPro" id="IPR050348">
    <property type="entry name" value="Protein-Tyr_Phosphatase"/>
</dbReference>
<dbReference type="SMART" id="SM00194">
    <property type="entry name" value="PTPc"/>
    <property type="match status" value="2"/>
</dbReference>
<name>A0A2G8KCJ9_STIJA</name>
<reference evidence="8 9" key="1">
    <citation type="journal article" date="2017" name="PLoS Biol.">
        <title>The sea cucumber genome provides insights into morphological evolution and visceral regeneration.</title>
        <authorList>
            <person name="Zhang X."/>
            <person name="Sun L."/>
            <person name="Yuan J."/>
            <person name="Sun Y."/>
            <person name="Gao Y."/>
            <person name="Zhang L."/>
            <person name="Li S."/>
            <person name="Dai H."/>
            <person name="Hamel J.F."/>
            <person name="Liu C."/>
            <person name="Yu Y."/>
            <person name="Liu S."/>
            <person name="Lin W."/>
            <person name="Guo K."/>
            <person name="Jin S."/>
            <person name="Xu P."/>
            <person name="Storey K.B."/>
            <person name="Huan P."/>
            <person name="Zhang T."/>
            <person name="Zhou Y."/>
            <person name="Zhang J."/>
            <person name="Lin C."/>
            <person name="Li X."/>
            <person name="Xing L."/>
            <person name="Huo D."/>
            <person name="Sun M."/>
            <person name="Wang L."/>
            <person name="Mercier A."/>
            <person name="Li F."/>
            <person name="Yang H."/>
            <person name="Xiang J."/>
        </authorList>
    </citation>
    <scope>NUCLEOTIDE SEQUENCE [LARGE SCALE GENOMIC DNA]</scope>
    <source>
        <strain evidence="8">Shaxun</strain>
        <tissue evidence="8">Muscle</tissue>
    </source>
</reference>
<dbReference type="Gene3D" id="3.90.190.10">
    <property type="entry name" value="Protein tyrosine phosphatase superfamily"/>
    <property type="match status" value="2"/>
</dbReference>
<feature type="domain" description="Tyrosine-protein phosphatase" evidence="6">
    <location>
        <begin position="258"/>
        <end position="520"/>
    </location>
</feature>
<evidence type="ECO:0000259" key="7">
    <source>
        <dbReference type="PROSITE" id="PS50056"/>
    </source>
</evidence>
<keyword evidence="8" id="KW-0675">Receptor</keyword>
<feature type="domain" description="Tyrosine-protein phosphatase" evidence="6">
    <location>
        <begin position="552"/>
        <end position="818"/>
    </location>
</feature>
<dbReference type="PROSITE" id="PS50056">
    <property type="entry name" value="TYR_PHOSPHATASE_2"/>
    <property type="match status" value="2"/>
</dbReference>
<dbReference type="SMART" id="SM00404">
    <property type="entry name" value="PTPc_motif"/>
    <property type="match status" value="2"/>
</dbReference>
<feature type="domain" description="Tyrosine specific protein phosphatases" evidence="7">
    <location>
        <begin position="438"/>
        <end position="511"/>
    </location>
</feature>
<dbReference type="PROSITE" id="PS50055">
    <property type="entry name" value="TYR_PHOSPHATASE_PTP"/>
    <property type="match status" value="2"/>
</dbReference>
<dbReference type="InterPro" id="IPR029021">
    <property type="entry name" value="Prot-tyrosine_phosphatase-like"/>
</dbReference>
<sequence>PEEVPDLNVADVNSTFITVTLKPVSTDNGPISCYEFVVAERSEVGTDADNDVPFSSVKENSDDGTPYRAVVMNHDEYTAQKTVIIGAEGNQSTCELPRNSRRKRASELVSSQTLTARNDPLTSANNYSIFLRVYVLSTDGKYTYSSSDYEHYQTKPTKEEPSSSGAALAVVLIILIIVIIGIVIAIFFVWRKRSKENYAEQDGEIIALGENGINDQTDSSPGINSGFEITVIKKLDPINIDELGNCILTKHQNSNRIFKQEFMSLLDVNKDATHEAFSHETNYQEKNRYINIFCYDHSRVKLEELEGVEQSDYINANYIDGYKQPNKFIAAQGPKTETLEDHWRMIWEQKTATIIMLARCFEDGGREKCAQYWPDEGSQKFGQFTVHLDSTAECSDYLIRKFRVTKEGEEEGTYRSINQFHYLAWPDHGVPEYPYTLLAFVKRIRQMTPPKPEKGNIIVHCSAGVGRTGTYITIDAMLDRLKEEKTVDIYNFVNSMRLNRRLLVQTEVQYTFIHHAMHEEHLYGHTEIPLADLHQYFRRLRLKTHIDDNSPLHNEFKTAATLPIRITKCIDASKEGNKEKNRTRNYLPYDHNRVLLERLVGDENSTYINASYIKGYERKNMYIATQAPMENTVHDFWRLVWESLTATVIMLTDLEEKGNEMCVKFWPEEEPQTFGNLTVELASENEEEDYTVHNFSLSSTEGVSGRKVTMFRFHGWPEVGTPNCCESVIDLVNVAHEHQQNSEREESPDHSRHPIVVFCHTGVGRTAVWIALSILMERARAEGVVDVFQTVRTLRQQRQHMLHDATQYEFLYQAVLKHLDTFDQYANYR</sequence>
<dbReference type="FunFam" id="3.90.190.10:FF:000102">
    <property type="entry name" value="Receptor-type tyrosine-protein phosphatase"/>
    <property type="match status" value="1"/>
</dbReference>
<evidence type="ECO:0000259" key="6">
    <source>
        <dbReference type="PROSITE" id="PS50055"/>
    </source>
</evidence>
<evidence type="ECO:0000256" key="2">
    <source>
        <dbReference type="ARBA" id="ARBA00022801"/>
    </source>
</evidence>
<comment type="catalytic activity">
    <reaction evidence="4">
        <text>O-phospho-L-tyrosyl-[protein] + H2O = L-tyrosyl-[protein] + phosphate</text>
        <dbReference type="Rhea" id="RHEA:10684"/>
        <dbReference type="Rhea" id="RHEA-COMP:10136"/>
        <dbReference type="Rhea" id="RHEA-COMP:20101"/>
        <dbReference type="ChEBI" id="CHEBI:15377"/>
        <dbReference type="ChEBI" id="CHEBI:43474"/>
        <dbReference type="ChEBI" id="CHEBI:46858"/>
        <dbReference type="ChEBI" id="CHEBI:61978"/>
        <dbReference type="EC" id="3.1.3.48"/>
    </reaction>
</comment>
<dbReference type="Proteomes" id="UP000230750">
    <property type="component" value="Unassembled WGS sequence"/>
</dbReference>
<feature type="domain" description="Tyrosine specific protein phosphatases" evidence="7">
    <location>
        <begin position="726"/>
        <end position="809"/>
    </location>
</feature>
<dbReference type="PRINTS" id="PR00700">
    <property type="entry name" value="PRTYPHPHTASE"/>
</dbReference>
<evidence type="ECO:0000256" key="5">
    <source>
        <dbReference type="SAM" id="Phobius"/>
    </source>
</evidence>
<feature type="transmembrane region" description="Helical" evidence="5">
    <location>
        <begin position="166"/>
        <end position="190"/>
    </location>
</feature>
<evidence type="ECO:0000256" key="4">
    <source>
        <dbReference type="ARBA" id="ARBA00051722"/>
    </source>
</evidence>
<protein>
    <recommendedName>
        <fullName evidence="1">protein-tyrosine-phosphatase</fullName>
        <ecNumber evidence="1">3.1.3.48</ecNumber>
    </recommendedName>
</protein>
<dbReference type="InterPro" id="IPR016130">
    <property type="entry name" value="Tyr_Pase_AS"/>
</dbReference>
<dbReference type="InterPro" id="IPR000387">
    <property type="entry name" value="Tyr_Pase_dom"/>
</dbReference>
<keyword evidence="3" id="KW-0904">Protein phosphatase</keyword>
<comment type="caution">
    <text evidence="8">The sequence shown here is derived from an EMBL/GenBank/DDBJ whole genome shotgun (WGS) entry which is preliminary data.</text>
</comment>
<dbReference type="SUPFAM" id="SSF52799">
    <property type="entry name" value="(Phosphotyrosine protein) phosphatases II"/>
    <property type="match status" value="2"/>
</dbReference>
<evidence type="ECO:0000313" key="9">
    <source>
        <dbReference type="Proteomes" id="UP000230750"/>
    </source>
</evidence>
<dbReference type="FunFam" id="3.90.190.10:FF:000088">
    <property type="entry name" value="Receptor protein-tyrosine phosphatase LAR"/>
    <property type="match status" value="1"/>
</dbReference>
<keyword evidence="5" id="KW-0812">Transmembrane</keyword>
<proteinExistence type="predicted"/>
<keyword evidence="9" id="KW-1185">Reference proteome</keyword>
<dbReference type="EMBL" id="MRZV01000694">
    <property type="protein sequence ID" value="PIK45689.1"/>
    <property type="molecule type" value="Genomic_DNA"/>
</dbReference>
<gene>
    <name evidence="8" type="ORF">BSL78_17452</name>
</gene>
<organism evidence="8 9">
    <name type="scientific">Stichopus japonicus</name>
    <name type="common">Sea cucumber</name>
    <dbReference type="NCBI Taxonomy" id="307972"/>
    <lineage>
        <taxon>Eukaryota</taxon>
        <taxon>Metazoa</taxon>
        <taxon>Echinodermata</taxon>
        <taxon>Eleutherozoa</taxon>
        <taxon>Echinozoa</taxon>
        <taxon>Holothuroidea</taxon>
        <taxon>Aspidochirotacea</taxon>
        <taxon>Aspidochirotida</taxon>
        <taxon>Stichopodidae</taxon>
        <taxon>Apostichopus</taxon>
    </lineage>
</organism>
<evidence type="ECO:0000256" key="1">
    <source>
        <dbReference type="ARBA" id="ARBA00013064"/>
    </source>
</evidence>
<dbReference type="OrthoDB" id="6144703at2759"/>
<dbReference type="InterPro" id="IPR003595">
    <property type="entry name" value="Tyr_Pase_cat"/>
</dbReference>
<keyword evidence="2" id="KW-0378">Hydrolase</keyword>
<keyword evidence="5" id="KW-0472">Membrane</keyword>
<evidence type="ECO:0000313" key="8">
    <source>
        <dbReference type="EMBL" id="PIK45689.1"/>
    </source>
</evidence>
<dbReference type="EC" id="3.1.3.48" evidence="1"/>
<dbReference type="Pfam" id="PF00102">
    <property type="entry name" value="Y_phosphatase"/>
    <property type="match status" value="2"/>
</dbReference>
<dbReference type="GO" id="GO:0004725">
    <property type="term" value="F:protein tyrosine phosphatase activity"/>
    <property type="evidence" value="ECO:0007669"/>
    <property type="project" value="UniProtKB-EC"/>
</dbReference>
<dbReference type="PROSITE" id="PS00383">
    <property type="entry name" value="TYR_PHOSPHATASE_1"/>
    <property type="match status" value="1"/>
</dbReference>
<dbReference type="AlphaFoldDB" id="A0A2G8KCJ9"/>
<feature type="non-terminal residue" evidence="8">
    <location>
        <position position="1"/>
    </location>
</feature>
<dbReference type="InterPro" id="IPR000242">
    <property type="entry name" value="PTP_cat"/>
</dbReference>